<dbReference type="PANTHER" id="PTHR46229:SF2">
    <property type="entry name" value="BOLA-LIKE PROTEIN 1"/>
    <property type="match status" value="1"/>
</dbReference>
<name>A0A5B8RSW9_9BURK</name>
<protein>
    <submittedName>
        <fullName evidence="3">BolA/IbaG family iron-sulfur metabolism protein</fullName>
    </submittedName>
</protein>
<dbReference type="SUPFAM" id="SSF82657">
    <property type="entry name" value="BolA-like"/>
    <property type="match status" value="1"/>
</dbReference>
<dbReference type="Pfam" id="PF01722">
    <property type="entry name" value="BolA"/>
    <property type="match status" value="1"/>
</dbReference>
<gene>
    <name evidence="3" type="ORF">FOZ74_01550</name>
</gene>
<dbReference type="KEGG" id="cof:FOZ74_01550"/>
<keyword evidence="4" id="KW-1185">Reference proteome</keyword>
<dbReference type="InterPro" id="IPR050961">
    <property type="entry name" value="BolA/IbaG_stress_morph_reg"/>
</dbReference>
<dbReference type="EMBL" id="CP042344">
    <property type="protein sequence ID" value="QEA11824.1"/>
    <property type="molecule type" value="Genomic_DNA"/>
</dbReference>
<dbReference type="PANTHER" id="PTHR46229">
    <property type="entry name" value="BOLA TRANSCRIPTION REGULATOR"/>
    <property type="match status" value="1"/>
</dbReference>
<evidence type="ECO:0000313" key="4">
    <source>
        <dbReference type="Proteomes" id="UP000321199"/>
    </source>
</evidence>
<dbReference type="InterPro" id="IPR036065">
    <property type="entry name" value="BolA-like_sf"/>
</dbReference>
<reference evidence="3 4" key="1">
    <citation type="submission" date="2019-07" db="EMBL/GenBank/DDBJ databases">
        <title>Complete genome sequence of Comamonas sp. NLF 7-7 isolated from livestock.</title>
        <authorList>
            <person name="Kim D.H."/>
            <person name="Kim J.G."/>
        </authorList>
    </citation>
    <scope>NUCLEOTIDE SEQUENCE [LARGE SCALE GENOMIC DNA]</scope>
    <source>
        <strain evidence="3 4">NLF 7-7</strain>
    </source>
</reference>
<dbReference type="AlphaFoldDB" id="A0A5B8RSW9"/>
<dbReference type="InterPro" id="IPR002634">
    <property type="entry name" value="BolA"/>
</dbReference>
<dbReference type="Gene3D" id="3.30.300.90">
    <property type="entry name" value="BolA-like"/>
    <property type="match status" value="1"/>
</dbReference>
<dbReference type="Proteomes" id="UP000321199">
    <property type="component" value="Chromosome"/>
</dbReference>
<proteinExistence type="inferred from homology"/>
<evidence type="ECO:0000256" key="1">
    <source>
        <dbReference type="ARBA" id="ARBA00005578"/>
    </source>
</evidence>
<dbReference type="OrthoDB" id="9801469at2"/>
<dbReference type="PIRSF" id="PIRSF003113">
    <property type="entry name" value="BolA"/>
    <property type="match status" value="1"/>
</dbReference>
<evidence type="ECO:0000256" key="2">
    <source>
        <dbReference type="RuleBase" id="RU003860"/>
    </source>
</evidence>
<comment type="similarity">
    <text evidence="1 2">Belongs to the BolA/IbaG family.</text>
</comment>
<organism evidence="3 4">
    <name type="scientific">Comamonas flocculans</name>
    <dbReference type="NCBI Taxonomy" id="2597701"/>
    <lineage>
        <taxon>Bacteria</taxon>
        <taxon>Pseudomonadati</taxon>
        <taxon>Pseudomonadota</taxon>
        <taxon>Betaproteobacteria</taxon>
        <taxon>Burkholderiales</taxon>
        <taxon>Comamonadaceae</taxon>
        <taxon>Comamonas</taxon>
    </lineage>
</organism>
<evidence type="ECO:0000313" key="3">
    <source>
        <dbReference type="EMBL" id="QEA11824.1"/>
    </source>
</evidence>
<sequence length="85" mass="9600">MPMTADDIRQLIAEHLACEHLQVDGDGHHWFALVVSPAFEGKRPIQRHQLVYGAVRAHMDSEALHALSMKTFTPAEWEQAQQQAV</sequence>
<accession>A0A5B8RSW9</accession>